<feature type="compositionally biased region" description="Basic and acidic residues" evidence="1">
    <location>
        <begin position="56"/>
        <end position="72"/>
    </location>
</feature>
<proteinExistence type="predicted"/>
<feature type="domain" description="Gag1-like clamp" evidence="2">
    <location>
        <begin position="74"/>
        <end position="179"/>
    </location>
</feature>
<dbReference type="InterPro" id="IPR025124">
    <property type="entry name" value="Gag1-like_clamp"/>
</dbReference>
<name>A0A7S1D623_CYCTE</name>
<feature type="compositionally biased region" description="Basic and acidic residues" evidence="1">
    <location>
        <begin position="7"/>
        <end position="16"/>
    </location>
</feature>
<evidence type="ECO:0000259" key="2">
    <source>
        <dbReference type="Pfam" id="PF13259"/>
    </source>
</evidence>
<sequence length="182" mass="20149">MATNQHGNDDSVHDESTMVASQKTEQQLSPSIEKIDQLMEGQQLQVTAAVVAVERAGGHGVKETKEENKLNENDDDGEESEEEHEIGVGASSSRELNVETDEFINEGLLRWEESRATWLKSDTSDSTAKAAIPLDVDAIIDLIFSQRWRNQEGEASSFPQPVPLTQMVDILVDLWEAEGLDI</sequence>
<gene>
    <name evidence="3" type="ORF">CTEN0397_LOCUS10422</name>
</gene>
<feature type="compositionally biased region" description="Acidic residues" evidence="1">
    <location>
        <begin position="73"/>
        <end position="84"/>
    </location>
</feature>
<evidence type="ECO:0000313" key="3">
    <source>
        <dbReference type="EMBL" id="CAD8939359.1"/>
    </source>
</evidence>
<feature type="region of interest" description="Disordered" evidence="1">
    <location>
        <begin position="1"/>
        <end position="31"/>
    </location>
</feature>
<dbReference type="EMBL" id="HBFW01016294">
    <property type="protein sequence ID" value="CAD8939359.1"/>
    <property type="molecule type" value="Transcribed_RNA"/>
</dbReference>
<evidence type="ECO:0000256" key="1">
    <source>
        <dbReference type="SAM" id="MobiDB-lite"/>
    </source>
</evidence>
<feature type="region of interest" description="Disordered" evidence="1">
    <location>
        <begin position="56"/>
        <end position="97"/>
    </location>
</feature>
<organism evidence="3">
    <name type="scientific">Cyclophora tenuis</name>
    <name type="common">Marine diatom</name>
    <dbReference type="NCBI Taxonomy" id="216820"/>
    <lineage>
        <taxon>Eukaryota</taxon>
        <taxon>Sar</taxon>
        <taxon>Stramenopiles</taxon>
        <taxon>Ochrophyta</taxon>
        <taxon>Bacillariophyta</taxon>
        <taxon>Fragilariophyceae</taxon>
        <taxon>Fragilariophycidae</taxon>
        <taxon>Cyclophorales</taxon>
        <taxon>Cyclophoraceae</taxon>
        <taxon>Cyclophora</taxon>
    </lineage>
</organism>
<feature type="compositionally biased region" description="Polar residues" evidence="1">
    <location>
        <begin position="18"/>
        <end position="30"/>
    </location>
</feature>
<dbReference type="Pfam" id="PF13259">
    <property type="entry name" value="clamp_Gag1-like"/>
    <property type="match status" value="1"/>
</dbReference>
<dbReference type="PANTHER" id="PTHR33373:SF34">
    <property type="entry name" value="DUF4050 DOMAIN-CONTAINING PROTEIN"/>
    <property type="match status" value="1"/>
</dbReference>
<protein>
    <recommendedName>
        <fullName evidence="2">Gag1-like clamp domain-containing protein</fullName>
    </recommendedName>
</protein>
<accession>A0A7S1D623</accession>
<dbReference type="PANTHER" id="PTHR33373">
    <property type="entry name" value="OS07G0479600 PROTEIN"/>
    <property type="match status" value="1"/>
</dbReference>
<reference evidence="3" key="1">
    <citation type="submission" date="2021-01" db="EMBL/GenBank/DDBJ databases">
        <authorList>
            <person name="Corre E."/>
            <person name="Pelletier E."/>
            <person name="Niang G."/>
            <person name="Scheremetjew M."/>
            <person name="Finn R."/>
            <person name="Kale V."/>
            <person name="Holt S."/>
            <person name="Cochrane G."/>
            <person name="Meng A."/>
            <person name="Brown T."/>
            <person name="Cohen L."/>
        </authorList>
    </citation>
    <scope>NUCLEOTIDE SEQUENCE</scope>
    <source>
        <strain evidence="3">ECT3854</strain>
    </source>
</reference>
<dbReference type="AlphaFoldDB" id="A0A7S1D623"/>